<dbReference type="Proteomes" id="UP000693946">
    <property type="component" value="Linkage Group LG11"/>
</dbReference>
<dbReference type="InterPro" id="IPR052825">
    <property type="entry name" value="CCD-Prefoldin_beta-like"/>
</dbReference>
<evidence type="ECO:0008006" key="5">
    <source>
        <dbReference type="Google" id="ProtNLM"/>
    </source>
</evidence>
<organism evidence="3 4">
    <name type="scientific">Solea senegalensis</name>
    <name type="common">Senegalese sole</name>
    <dbReference type="NCBI Taxonomy" id="28829"/>
    <lineage>
        <taxon>Eukaryota</taxon>
        <taxon>Metazoa</taxon>
        <taxon>Chordata</taxon>
        <taxon>Craniata</taxon>
        <taxon>Vertebrata</taxon>
        <taxon>Euteleostomi</taxon>
        <taxon>Actinopterygii</taxon>
        <taxon>Neopterygii</taxon>
        <taxon>Teleostei</taxon>
        <taxon>Neoteleostei</taxon>
        <taxon>Acanthomorphata</taxon>
        <taxon>Carangaria</taxon>
        <taxon>Pleuronectiformes</taxon>
        <taxon>Pleuronectoidei</taxon>
        <taxon>Soleidae</taxon>
        <taxon>Solea</taxon>
    </lineage>
</organism>
<feature type="coiled-coil region" evidence="1">
    <location>
        <begin position="380"/>
        <end position="453"/>
    </location>
</feature>
<protein>
    <recommendedName>
        <fullName evidence="5">Coiled-coil domain containing 30</fullName>
    </recommendedName>
</protein>
<feature type="coiled-coil region" evidence="1">
    <location>
        <begin position="833"/>
        <end position="898"/>
    </location>
</feature>
<sequence>MDHEELQTELDQISRRLQEDGLPPAASAEERQRFLWQQLLSGEEKLQSVNQELQTLRTQQANEMKEVESYVAHIRGLLEEREGLTADYERDNEQLRHELHQIQQQQESQSKELAEMLAQEELGEMGLNSPSEQVAYLLVERATLLERLEAAERRLESQSLTGNLTEGYHQGQEHIHHMMGEELRQQKEDLQKRIENMTKQCTSQSPWKKLFGLRRSGQSKHNITPAHCEETSQERNERQRLERDLEEASRRLAMAHQDIRRLTNELDVAKNNNLDSSGSGLQGMVQEVENLRSEVEKLKHCDMMKLKQAKEENDRLDAENRALRERIRTIESEKEHLQEQLALNDADQDLAGVSKDKGTGIKTQNISSVDHIHRRCREAMEDGLVQVRELQRQLQRLRKEQEELEERNEELEALLGETQNTIKEERRRHEGELEGLHRRIKSLEAEVKKQDAHEKLMRNGEEVKATESYLQLHLRDGSQERLALLEARLTEEKDWRKQLEVDLSAAQAALKKDKEALQIGERELKKLRVEVNSLQTECQQGKTLIKSLTQVKGEKAVLEEKLAQMERAHSRLQIELERCKNSSRTQENRKENRLEVDQLQEQAGRLTAEFCSLQKAHNTLREEMVSERMQIAELQAKLSSAVQDKLAAQGDRERLELEIQHLKVQLKWHQEQISSTKEALSSQRFELHTAHNDSSHSPVERSNDESLHQLSCMKQELNNMQMKLEEEQQLASQHQLALQAQVNEAQARIKSQDSVLNQKTEEAKQMKQDLQRAQSLFASAERELRYEKERNMDLKRHNTLLDQEKLKLCAELKQIQTKLVQVEQTLHTQVGESERQQQRVRELELELARSSTNRNATTSLQEDLQAERVRLIAADKKVLELQQQLKNAQHQLRVEEARAGESIRLERDNGDLSDALSALRAQQHEEHLTRKLLEQREEELQQQLRSLRQKEASLTRNNTELSHRVQQLDTRLAILETELSKAREEQRDSQTSSHRLQEEVAASQQECDRLQEELQEVLLQLDMHVRKYNEKQSQHKTKLRQAKQLFIKATAQRDHTIQNLENDLELASSLSHKEKERIQTVMEENEKLLDEKRELLRKISEAEEMGSTGMRTASTVQHRVNVLEVENRQLQDRTLKLSNQVSSLERALRNTQSFYSLENVKKVHSSDNLCDSILQTSTLSLTSGSCDPLDILDKICRVKVGGHLMVDSTRVPVSTHQLSEQGYLNLTSPLVSTVAKGKEENSENSDKKTELLAGRPFSKQSEEEFVTVCLLNKVKIQSFFFLFFFFKH</sequence>
<dbReference type="EMBL" id="JAGKHQ010000003">
    <property type="protein sequence ID" value="KAG7519735.1"/>
    <property type="molecule type" value="Genomic_DNA"/>
</dbReference>
<keyword evidence="1" id="KW-0175">Coiled coil</keyword>
<feature type="coiled-coil region" evidence="1">
    <location>
        <begin position="39"/>
        <end position="200"/>
    </location>
</feature>
<proteinExistence type="predicted"/>
<evidence type="ECO:0000256" key="1">
    <source>
        <dbReference type="SAM" id="Coils"/>
    </source>
</evidence>
<feature type="coiled-coil region" evidence="1">
    <location>
        <begin position="496"/>
        <end position="672"/>
    </location>
</feature>
<evidence type="ECO:0000313" key="4">
    <source>
        <dbReference type="Proteomes" id="UP000693946"/>
    </source>
</evidence>
<keyword evidence="4" id="KW-1185">Reference proteome</keyword>
<dbReference type="InterPro" id="IPR031476">
    <property type="entry name" value="DUF4686"/>
</dbReference>
<reference evidence="3 4" key="1">
    <citation type="journal article" date="2021" name="Sci. Rep.">
        <title>Chromosome anchoring in Senegalese sole (Solea senegalensis) reveals sex-associated markers and genome rearrangements in flatfish.</title>
        <authorList>
            <person name="Guerrero-Cozar I."/>
            <person name="Gomez-Garrido J."/>
            <person name="Berbel C."/>
            <person name="Martinez-Blanch J.F."/>
            <person name="Alioto T."/>
            <person name="Claros M.G."/>
            <person name="Gagnaire P.A."/>
            <person name="Manchado M."/>
        </authorList>
    </citation>
    <scope>NUCLEOTIDE SEQUENCE [LARGE SCALE GENOMIC DNA]</scope>
    <source>
        <strain evidence="3">Sse05_10M</strain>
    </source>
</reference>
<evidence type="ECO:0000256" key="2">
    <source>
        <dbReference type="SAM" id="MobiDB-lite"/>
    </source>
</evidence>
<dbReference type="Pfam" id="PF15742">
    <property type="entry name" value="DUF4686"/>
    <property type="match status" value="1"/>
</dbReference>
<dbReference type="PANTHER" id="PTHR34479">
    <property type="entry name" value="COILED-COIL DOMAIN-CONTAINING PROTEIN 30"/>
    <property type="match status" value="1"/>
</dbReference>
<feature type="coiled-coil region" evidence="1">
    <location>
        <begin position="707"/>
        <end position="790"/>
    </location>
</feature>
<name>A0AAV6SSX4_SOLSE</name>
<dbReference type="PANTHER" id="PTHR34479:SF1">
    <property type="entry name" value="COILED-COIL DOMAIN-CONTAINING PROTEIN 30"/>
    <property type="match status" value="1"/>
</dbReference>
<gene>
    <name evidence="3" type="ORF">JOB18_015059</name>
</gene>
<dbReference type="EMBL" id="JAGKHQ010000003">
    <property type="protein sequence ID" value="KAG7519736.1"/>
    <property type="molecule type" value="Genomic_DNA"/>
</dbReference>
<comment type="caution">
    <text evidence="3">The sequence shown here is derived from an EMBL/GenBank/DDBJ whole genome shotgun (WGS) entry which is preliminary data.</text>
</comment>
<reference evidence="3" key="2">
    <citation type="submission" date="2021-03" db="EMBL/GenBank/DDBJ databases">
        <authorList>
            <person name="Guerrero-Cozar I."/>
            <person name="Gomez-Garrido J."/>
            <person name="Berbel C."/>
            <person name="Martinez-Blanch J.F."/>
            <person name="Alioto T."/>
            <person name="Claros M.G."/>
            <person name="Gagnaire P.A."/>
            <person name="Manchado M."/>
        </authorList>
    </citation>
    <scope>NUCLEOTIDE SEQUENCE</scope>
    <source>
        <strain evidence="3">Sse05_10M</strain>
        <tissue evidence="3">Blood</tissue>
    </source>
</reference>
<feature type="region of interest" description="Disordered" evidence="2">
    <location>
        <begin position="1"/>
        <end position="29"/>
    </location>
</feature>
<evidence type="ECO:0000313" key="3">
    <source>
        <dbReference type="EMBL" id="KAG7519736.1"/>
    </source>
</evidence>
<feature type="compositionally biased region" description="Basic and acidic residues" evidence="2">
    <location>
        <begin position="1"/>
        <end position="19"/>
    </location>
</feature>
<accession>A0AAV6SSX4</accession>
<feature type="coiled-coil region" evidence="1">
    <location>
        <begin position="231"/>
        <end position="340"/>
    </location>
</feature>
<feature type="region of interest" description="Disordered" evidence="2">
    <location>
        <begin position="981"/>
        <end position="1000"/>
    </location>
</feature>